<proteinExistence type="inferred from homology"/>
<organism evidence="17 19">
    <name type="scientific">Didymodactylos carnosus</name>
    <dbReference type="NCBI Taxonomy" id="1234261"/>
    <lineage>
        <taxon>Eukaryota</taxon>
        <taxon>Metazoa</taxon>
        <taxon>Spiralia</taxon>
        <taxon>Gnathifera</taxon>
        <taxon>Rotifera</taxon>
        <taxon>Eurotatoria</taxon>
        <taxon>Bdelloidea</taxon>
        <taxon>Philodinida</taxon>
        <taxon>Philodinidae</taxon>
        <taxon>Didymodactylos</taxon>
    </lineage>
</organism>
<evidence type="ECO:0000256" key="11">
    <source>
        <dbReference type="ARBA" id="ARBA00023264"/>
    </source>
</evidence>
<keyword evidence="7" id="KW-0677">Repeat</keyword>
<name>A0A813Z2W0_9BILA</name>
<feature type="compositionally biased region" description="Acidic residues" evidence="14">
    <location>
        <begin position="348"/>
        <end position="362"/>
    </location>
</feature>
<feature type="compositionally biased region" description="Low complexity" evidence="14">
    <location>
        <begin position="363"/>
        <end position="372"/>
    </location>
</feature>
<dbReference type="PRINTS" id="PR00320">
    <property type="entry name" value="GPROTEINBRPT"/>
</dbReference>
<keyword evidence="6" id="KW-0548">Nucleotidyltransferase</keyword>
<keyword evidence="19" id="KW-1185">Reference proteome</keyword>
<evidence type="ECO:0000256" key="2">
    <source>
        <dbReference type="ARBA" id="ARBA00010101"/>
    </source>
</evidence>
<dbReference type="InterPro" id="IPR004821">
    <property type="entry name" value="Cyt_trans-like"/>
</dbReference>
<dbReference type="InterPro" id="IPR001680">
    <property type="entry name" value="WD40_rpt"/>
</dbReference>
<evidence type="ECO:0000313" key="17">
    <source>
        <dbReference type="EMBL" id="CAF0892537.1"/>
    </source>
</evidence>
<evidence type="ECO:0000256" key="8">
    <source>
        <dbReference type="ARBA" id="ARBA00023098"/>
    </source>
</evidence>
<dbReference type="EMBL" id="CAJNOQ010001403">
    <property type="protein sequence ID" value="CAF0892537.1"/>
    <property type="molecule type" value="Genomic_DNA"/>
</dbReference>
<dbReference type="Gene3D" id="3.40.50.620">
    <property type="entry name" value="HUPs"/>
    <property type="match status" value="2"/>
</dbReference>
<evidence type="ECO:0000256" key="5">
    <source>
        <dbReference type="ARBA" id="ARBA00022679"/>
    </source>
</evidence>
<feature type="compositionally biased region" description="Acidic residues" evidence="14">
    <location>
        <begin position="458"/>
        <end position="474"/>
    </location>
</feature>
<keyword evidence="5" id="KW-0808">Transferase</keyword>
<feature type="domain" description="Cytidyltransferase-like" evidence="15">
    <location>
        <begin position="209"/>
        <end position="293"/>
    </location>
</feature>
<dbReference type="InterPro" id="IPR014729">
    <property type="entry name" value="Rossmann-like_a/b/a_fold"/>
</dbReference>
<dbReference type="NCBIfam" id="TIGR00125">
    <property type="entry name" value="cyt_tran_rel"/>
    <property type="match status" value="2"/>
</dbReference>
<dbReference type="OrthoDB" id="2161379at2759"/>
<evidence type="ECO:0000313" key="19">
    <source>
        <dbReference type="Proteomes" id="UP000663829"/>
    </source>
</evidence>
<accession>A0A813Z2W0</accession>
<dbReference type="InterPro" id="IPR036322">
    <property type="entry name" value="WD40_repeat_dom_sf"/>
</dbReference>
<dbReference type="PROSITE" id="PS50082">
    <property type="entry name" value="WD_REPEATS_2"/>
    <property type="match status" value="3"/>
</dbReference>
<dbReference type="Pfam" id="PF12265">
    <property type="entry name" value="CAF1C_H4-bd"/>
    <property type="match status" value="1"/>
</dbReference>
<dbReference type="AlphaFoldDB" id="A0A813Z2W0"/>
<evidence type="ECO:0000256" key="3">
    <source>
        <dbReference type="ARBA" id="ARBA00022516"/>
    </source>
</evidence>
<keyword evidence="4 13" id="KW-0853">WD repeat</keyword>
<evidence type="ECO:0000256" key="4">
    <source>
        <dbReference type="ARBA" id="ARBA00022574"/>
    </source>
</evidence>
<dbReference type="GO" id="GO:0016779">
    <property type="term" value="F:nucleotidyltransferase activity"/>
    <property type="evidence" value="ECO:0007669"/>
    <property type="project" value="UniProtKB-KW"/>
</dbReference>
<evidence type="ECO:0000256" key="12">
    <source>
        <dbReference type="ARBA" id="ARBA00040876"/>
    </source>
</evidence>
<dbReference type="CDD" id="cd02174">
    <property type="entry name" value="CCT"/>
    <property type="match status" value="1"/>
</dbReference>
<protein>
    <recommendedName>
        <fullName evidence="12">Glutamate-rich WD repeat-containing protein 1</fullName>
    </recommendedName>
</protein>
<gene>
    <name evidence="17" type="ORF">GPM918_LOCUS8199</name>
    <name evidence="18" type="ORF">SRO942_LOCUS8199</name>
</gene>
<keyword evidence="3" id="KW-0444">Lipid biosynthesis</keyword>
<evidence type="ECO:0000256" key="7">
    <source>
        <dbReference type="ARBA" id="ARBA00022737"/>
    </source>
</evidence>
<dbReference type="PROSITE" id="PS00678">
    <property type="entry name" value="WD_REPEATS_1"/>
    <property type="match status" value="1"/>
</dbReference>
<evidence type="ECO:0000256" key="10">
    <source>
        <dbReference type="ARBA" id="ARBA00023242"/>
    </source>
</evidence>
<dbReference type="InterPro" id="IPR051972">
    <property type="entry name" value="Glutamate-rich_WD_repeat"/>
</dbReference>
<dbReference type="InterPro" id="IPR041723">
    <property type="entry name" value="CCT"/>
</dbReference>
<dbReference type="InterPro" id="IPR022052">
    <property type="entry name" value="Histone-bd_RBBP4-like_N"/>
</dbReference>
<dbReference type="GO" id="GO:0042254">
    <property type="term" value="P:ribosome biogenesis"/>
    <property type="evidence" value="ECO:0007669"/>
    <property type="project" value="TreeGrafter"/>
</dbReference>
<comment type="similarity">
    <text evidence="2">Belongs to the cytidylyltransferase family.</text>
</comment>
<dbReference type="InterPro" id="IPR020472">
    <property type="entry name" value="WD40_PAC1"/>
</dbReference>
<dbReference type="SMART" id="SM00320">
    <property type="entry name" value="WD40"/>
    <property type="match status" value="5"/>
</dbReference>
<dbReference type="SUPFAM" id="SSF50978">
    <property type="entry name" value="WD40 repeat-like"/>
    <property type="match status" value="1"/>
</dbReference>
<feature type="compositionally biased region" description="Polar residues" evidence="14">
    <location>
        <begin position="168"/>
        <end position="177"/>
    </location>
</feature>
<evidence type="ECO:0000313" key="18">
    <source>
        <dbReference type="EMBL" id="CAF3676511.1"/>
    </source>
</evidence>
<dbReference type="EMBL" id="CAJOBC010001403">
    <property type="protein sequence ID" value="CAF3676511.1"/>
    <property type="molecule type" value="Genomic_DNA"/>
</dbReference>
<comment type="subcellular location">
    <subcellularLocation>
        <location evidence="1">Nucleus</location>
    </subcellularLocation>
</comment>
<reference evidence="17" key="1">
    <citation type="submission" date="2021-02" db="EMBL/GenBank/DDBJ databases">
        <authorList>
            <person name="Nowell W R."/>
        </authorList>
    </citation>
    <scope>NUCLEOTIDE SEQUENCE</scope>
</reference>
<evidence type="ECO:0000256" key="1">
    <source>
        <dbReference type="ARBA" id="ARBA00004123"/>
    </source>
</evidence>
<dbReference type="PROSITE" id="PS50294">
    <property type="entry name" value="WD_REPEATS_REGION"/>
    <property type="match status" value="3"/>
</dbReference>
<comment type="caution">
    <text evidence="17">The sequence shown here is derived from an EMBL/GenBank/DDBJ whole genome shotgun (WGS) entry which is preliminary data.</text>
</comment>
<evidence type="ECO:0000259" key="15">
    <source>
        <dbReference type="Pfam" id="PF01467"/>
    </source>
</evidence>
<keyword evidence="10" id="KW-0539">Nucleus</keyword>
<dbReference type="InterPro" id="IPR015943">
    <property type="entry name" value="WD40/YVTN_repeat-like_dom_sf"/>
</dbReference>
<keyword evidence="9" id="KW-0594">Phospholipid biosynthesis</keyword>
<feature type="region of interest" description="Disordered" evidence="14">
    <location>
        <begin position="294"/>
        <end position="379"/>
    </location>
</feature>
<keyword evidence="11" id="KW-1208">Phospholipid metabolism</keyword>
<dbReference type="Pfam" id="PF01467">
    <property type="entry name" value="CTP_transf_like"/>
    <property type="match status" value="2"/>
</dbReference>
<dbReference type="SUPFAM" id="SSF52374">
    <property type="entry name" value="Nucleotidylyl transferase"/>
    <property type="match status" value="2"/>
</dbReference>
<dbReference type="GO" id="GO:0008654">
    <property type="term" value="P:phospholipid biosynthetic process"/>
    <property type="evidence" value="ECO:0007669"/>
    <property type="project" value="UniProtKB-KW"/>
</dbReference>
<feature type="region of interest" description="Disordered" evidence="14">
    <location>
        <begin position="152"/>
        <end position="177"/>
    </location>
</feature>
<evidence type="ECO:0000256" key="14">
    <source>
        <dbReference type="SAM" id="MobiDB-lite"/>
    </source>
</evidence>
<dbReference type="PANTHER" id="PTHR45903:SF1">
    <property type="entry name" value="GLUTAMATE-RICH WD REPEAT-CONTAINING PROTEIN 1"/>
    <property type="match status" value="1"/>
</dbReference>
<dbReference type="PANTHER" id="PTHR45903">
    <property type="entry name" value="GLUTAMATE-RICH WD REPEAT-CONTAINING PROTEIN 1"/>
    <property type="match status" value="1"/>
</dbReference>
<evidence type="ECO:0000256" key="13">
    <source>
        <dbReference type="PROSITE-ProRule" id="PRU00221"/>
    </source>
</evidence>
<keyword evidence="8" id="KW-0443">Lipid metabolism</keyword>
<dbReference type="Proteomes" id="UP000681722">
    <property type="component" value="Unassembled WGS sequence"/>
</dbReference>
<sequence length="777" mass="86788">MASTSVNAKSEKKGIRVWMDGCYDMVHFGHANACRQAKEMGDYLVVGVHSDAEITKHKGPPVFNEEERYKIVRAIKWVDEVVENAPYVTTLETLEENDCAFCVHGDDITVTADGIDTYHIVKTAGRYKECKRTAGVSTTDLVGRMLLMTKSHHERDDRLPDREETRRMSTSGCTSSPWTGASQFLPTTNKIIQFSNGREPNPGDRIIYTAGAYDLFHVGHVDFLEKAKALGDYLIVGLHTDRVVNRYKGSNHPIMNIHERVLCYVDEVVIGAPYSVSLDLMNHFKVDLVLHGQTECDPDADGRDPYEMGKDTKLKKKKSKKSSQQQLSSTAASATNDVKMKTNASSEGVEDDDDENYEDMESDTTGTATAATSSKVYLPGDPLNEDEELIRDDNAYELFHEAQTGNFDIIPDTLGMNRSQYPHTVFIVCGTQAEKTDRNSVMVIKMSNLVKTQKDSEKEEDSDNDDSEDEEEDLKPEFESASLKHIGGVNRIRCKLVGDRKLASTWSETGKVHIWDLTRLLHAVNDSSIMASYVRNQESPKPLFTFNGHTTEGVLVTGDCTKNIHVWKPNGTGWFVDQQPYVGHTGSVEDIQWSPNEQSVFASCSVDKSIRIWDIRAVPSKACMLVEQNAHTTDVNVISWNNKEPFILSGGDDGFIKVWDLRQFSHGTPVASFKHHHSSITSVEWHHTDSSVFAAAGADNQVTLWDLAVEKDDESANNKTSLTSVVSDNQLENLPDQLLFIHMGQTDIKELHWHKQIPGLLVTTAQNGFNVFKTISA</sequence>
<evidence type="ECO:0000256" key="9">
    <source>
        <dbReference type="ARBA" id="ARBA00023209"/>
    </source>
</evidence>
<dbReference type="Proteomes" id="UP000663829">
    <property type="component" value="Unassembled WGS sequence"/>
</dbReference>
<dbReference type="InterPro" id="IPR019775">
    <property type="entry name" value="WD40_repeat_CS"/>
</dbReference>
<feature type="domain" description="Histone-binding protein RBBP4-like N-terminal" evidence="16">
    <location>
        <begin position="386"/>
        <end position="449"/>
    </location>
</feature>
<dbReference type="Pfam" id="PF00400">
    <property type="entry name" value="WD40"/>
    <property type="match status" value="3"/>
</dbReference>
<evidence type="ECO:0000256" key="6">
    <source>
        <dbReference type="ARBA" id="ARBA00022695"/>
    </source>
</evidence>
<feature type="repeat" description="WD" evidence="13">
    <location>
        <begin position="628"/>
        <end position="662"/>
    </location>
</feature>
<feature type="compositionally biased region" description="Basic and acidic residues" evidence="14">
    <location>
        <begin position="152"/>
        <end position="167"/>
    </location>
</feature>
<feature type="domain" description="Cytidyltransferase-like" evidence="15">
    <location>
        <begin position="19"/>
        <end position="142"/>
    </location>
</feature>
<dbReference type="GO" id="GO:0005730">
    <property type="term" value="C:nucleolus"/>
    <property type="evidence" value="ECO:0007669"/>
    <property type="project" value="TreeGrafter"/>
</dbReference>
<feature type="compositionally biased region" description="Basic and acidic residues" evidence="14">
    <location>
        <begin position="300"/>
        <end position="312"/>
    </location>
</feature>
<feature type="compositionally biased region" description="Low complexity" evidence="14">
    <location>
        <begin position="322"/>
        <end position="335"/>
    </location>
</feature>
<feature type="repeat" description="WD" evidence="13">
    <location>
        <begin position="581"/>
        <end position="616"/>
    </location>
</feature>
<dbReference type="Gene3D" id="2.130.10.10">
    <property type="entry name" value="YVTN repeat-like/Quinoprotein amine dehydrogenase"/>
    <property type="match status" value="1"/>
</dbReference>
<evidence type="ECO:0000259" key="16">
    <source>
        <dbReference type="Pfam" id="PF12265"/>
    </source>
</evidence>
<feature type="region of interest" description="Disordered" evidence="14">
    <location>
        <begin position="452"/>
        <end position="480"/>
    </location>
</feature>
<feature type="repeat" description="WD" evidence="13">
    <location>
        <begin position="673"/>
        <end position="715"/>
    </location>
</feature>